<sequence>MADYLVDYMTAHASAYPPATWAFLANRQPKAPQSSTNELWTEMTGRYERSMAERQRLFTSNFLSETATKDNVGRMSPKVENLYRQRAVIAFEDAANVEEILEIANQFVTTVDELSKNPMKTIPEEDESGATHSRRQPSEKEVLQTKQAILKAKKYQTWLQCFDKIKESFRARLLEIHSDYHAFICTPVGKHPRPRWAQICRIDREVSTHAAHVAHVRQQLISDVAQLKDFLRGELFDEYCLMRGTAMVEKDEMWLKYGKCLVLGLENGKGEKSLTKETAENLEPGEREIGDRLDRMMKASELDLNWVMDRIKDYYAGNDHIGKWQRYVQACRWNELAAKLTKDIQQLEKINSTINSSNSRRCKIMLNMRNTQRQFFKRLGGAQDLELSEKALMMDE</sequence>
<feature type="region of interest" description="Disordered" evidence="1">
    <location>
        <begin position="117"/>
        <end position="142"/>
    </location>
</feature>
<gene>
    <name evidence="2" type="ORF">ALECFALPRED_008947</name>
</gene>
<proteinExistence type="predicted"/>
<dbReference type="OrthoDB" id="5317076at2759"/>
<name>A0A8H3PIC9_9LECA</name>
<protein>
    <submittedName>
        <fullName evidence="2">Uncharacterized protein</fullName>
    </submittedName>
</protein>
<keyword evidence="3" id="KW-1185">Reference proteome</keyword>
<dbReference type="EMBL" id="CAJPDR010000630">
    <property type="protein sequence ID" value="CAF9940955.1"/>
    <property type="molecule type" value="Genomic_DNA"/>
</dbReference>
<organism evidence="2 3">
    <name type="scientific">Alectoria fallacina</name>
    <dbReference type="NCBI Taxonomy" id="1903189"/>
    <lineage>
        <taxon>Eukaryota</taxon>
        <taxon>Fungi</taxon>
        <taxon>Dikarya</taxon>
        <taxon>Ascomycota</taxon>
        <taxon>Pezizomycotina</taxon>
        <taxon>Lecanoromycetes</taxon>
        <taxon>OSLEUM clade</taxon>
        <taxon>Lecanoromycetidae</taxon>
        <taxon>Lecanorales</taxon>
        <taxon>Lecanorineae</taxon>
        <taxon>Parmeliaceae</taxon>
        <taxon>Alectoria</taxon>
    </lineage>
</organism>
<comment type="caution">
    <text evidence="2">The sequence shown here is derived from an EMBL/GenBank/DDBJ whole genome shotgun (WGS) entry which is preliminary data.</text>
</comment>
<dbReference type="AlphaFoldDB" id="A0A8H3PIC9"/>
<evidence type="ECO:0000313" key="2">
    <source>
        <dbReference type="EMBL" id="CAF9940955.1"/>
    </source>
</evidence>
<evidence type="ECO:0000256" key="1">
    <source>
        <dbReference type="SAM" id="MobiDB-lite"/>
    </source>
</evidence>
<reference evidence="2" key="1">
    <citation type="submission" date="2021-03" db="EMBL/GenBank/DDBJ databases">
        <authorList>
            <person name="Tagirdzhanova G."/>
        </authorList>
    </citation>
    <scope>NUCLEOTIDE SEQUENCE</scope>
</reference>
<dbReference type="Proteomes" id="UP000664203">
    <property type="component" value="Unassembled WGS sequence"/>
</dbReference>
<evidence type="ECO:0000313" key="3">
    <source>
        <dbReference type="Proteomes" id="UP000664203"/>
    </source>
</evidence>
<accession>A0A8H3PIC9</accession>